<dbReference type="AlphaFoldDB" id="A0A9P9EQN7"/>
<feature type="compositionally biased region" description="Polar residues" evidence="2">
    <location>
        <begin position="113"/>
        <end position="129"/>
    </location>
</feature>
<dbReference type="GO" id="GO:0000976">
    <property type="term" value="F:transcription cis-regulatory region binding"/>
    <property type="evidence" value="ECO:0007669"/>
    <property type="project" value="TreeGrafter"/>
</dbReference>
<accession>A0A9P9EQN7</accession>
<evidence type="ECO:0000259" key="3">
    <source>
        <dbReference type="PROSITE" id="PS50048"/>
    </source>
</evidence>
<dbReference type="PROSITE" id="PS50048">
    <property type="entry name" value="ZN2_CY6_FUNGAL_2"/>
    <property type="match status" value="1"/>
</dbReference>
<name>A0A9P9EQN7_9HYPO</name>
<dbReference type="OrthoDB" id="4525710at2759"/>
<dbReference type="GO" id="GO:0005634">
    <property type="term" value="C:nucleus"/>
    <property type="evidence" value="ECO:0007669"/>
    <property type="project" value="UniProtKB-SubCell"/>
</dbReference>
<gene>
    <name evidence="4" type="ORF">B0J13DRAFT_556864</name>
</gene>
<dbReference type="PROSITE" id="PS00463">
    <property type="entry name" value="ZN2_CY6_FUNGAL_1"/>
    <property type="match status" value="1"/>
</dbReference>
<dbReference type="SUPFAM" id="SSF57701">
    <property type="entry name" value="Zn2/Cys6 DNA-binding domain"/>
    <property type="match status" value="1"/>
</dbReference>
<dbReference type="Gene3D" id="4.10.240.10">
    <property type="entry name" value="Zn(2)-C6 fungal-type DNA-binding domain"/>
    <property type="match status" value="1"/>
</dbReference>
<protein>
    <recommendedName>
        <fullName evidence="3">Zn(2)-C6 fungal-type domain-containing protein</fullName>
    </recommendedName>
</protein>
<reference evidence="4" key="1">
    <citation type="journal article" date="2021" name="Nat. Commun.">
        <title>Genetic determinants of endophytism in the Arabidopsis root mycobiome.</title>
        <authorList>
            <person name="Mesny F."/>
            <person name="Miyauchi S."/>
            <person name="Thiergart T."/>
            <person name="Pickel B."/>
            <person name="Atanasova L."/>
            <person name="Karlsson M."/>
            <person name="Huettel B."/>
            <person name="Barry K.W."/>
            <person name="Haridas S."/>
            <person name="Chen C."/>
            <person name="Bauer D."/>
            <person name="Andreopoulos W."/>
            <person name="Pangilinan J."/>
            <person name="LaButti K."/>
            <person name="Riley R."/>
            <person name="Lipzen A."/>
            <person name="Clum A."/>
            <person name="Drula E."/>
            <person name="Henrissat B."/>
            <person name="Kohler A."/>
            <person name="Grigoriev I.V."/>
            <person name="Martin F.M."/>
            <person name="Hacquard S."/>
        </authorList>
    </citation>
    <scope>NUCLEOTIDE SEQUENCE</scope>
    <source>
        <strain evidence="4">MPI-CAGE-AT-0021</strain>
    </source>
</reference>
<evidence type="ECO:0000313" key="4">
    <source>
        <dbReference type="EMBL" id="KAH7141449.1"/>
    </source>
</evidence>
<dbReference type="GO" id="GO:0008270">
    <property type="term" value="F:zinc ion binding"/>
    <property type="evidence" value="ECO:0007669"/>
    <property type="project" value="InterPro"/>
</dbReference>
<feature type="compositionally biased region" description="Polar residues" evidence="2">
    <location>
        <begin position="147"/>
        <end position="161"/>
    </location>
</feature>
<dbReference type="GO" id="GO:0045944">
    <property type="term" value="P:positive regulation of transcription by RNA polymerase II"/>
    <property type="evidence" value="ECO:0007669"/>
    <property type="project" value="TreeGrafter"/>
</dbReference>
<keyword evidence="5" id="KW-1185">Reference proteome</keyword>
<dbReference type="Pfam" id="PF00172">
    <property type="entry name" value="Zn_clus"/>
    <property type="match status" value="1"/>
</dbReference>
<dbReference type="Proteomes" id="UP000717696">
    <property type="component" value="Unassembled WGS sequence"/>
</dbReference>
<dbReference type="InterPro" id="IPR001138">
    <property type="entry name" value="Zn2Cys6_DnaBD"/>
</dbReference>
<dbReference type="EMBL" id="JAGMUU010000012">
    <property type="protein sequence ID" value="KAH7141449.1"/>
    <property type="molecule type" value="Genomic_DNA"/>
</dbReference>
<dbReference type="SMART" id="SM00066">
    <property type="entry name" value="GAL4"/>
    <property type="match status" value="1"/>
</dbReference>
<comment type="caution">
    <text evidence="4">The sequence shown here is derived from an EMBL/GenBank/DDBJ whole genome shotgun (WGS) entry which is preliminary data.</text>
</comment>
<proteinExistence type="predicted"/>
<organism evidence="4 5">
    <name type="scientific">Dactylonectria estremocensis</name>
    <dbReference type="NCBI Taxonomy" id="1079267"/>
    <lineage>
        <taxon>Eukaryota</taxon>
        <taxon>Fungi</taxon>
        <taxon>Dikarya</taxon>
        <taxon>Ascomycota</taxon>
        <taxon>Pezizomycotina</taxon>
        <taxon>Sordariomycetes</taxon>
        <taxon>Hypocreomycetidae</taxon>
        <taxon>Hypocreales</taxon>
        <taxon>Nectriaceae</taxon>
        <taxon>Dactylonectria</taxon>
    </lineage>
</organism>
<sequence>MSGKDGPKRAGRVAIGCNACRVRHVRCDKNSPSCLACLKAGIECVRSLQVRFRNGLDSVDEDYTFSDSQTWVQLEKNLEYCDETPQLSQLYESTSSAVEEPHVSPMQLCQPETFPSPSTLHPPQQSSPISREYEIRSPSILGARPASQGSSISHSTPHQGLSPSSTPPVVPFTSQEAVLMRNFIENMASWADATDMKRHFEIEVPRRALRFPVLRYAVCAFSSRHINRSKPDSATESLEYYDKCLELLIEAVSGQDGQVEEEVLAAITILRQYEEMDADDKELHLTGTSRIVNSMSVFDFNGGLGEAAAWLSLREDIYISLVKQRPLKTDLETFLQSDVFRKGDDAAYANRMVFLLAKALGCAFSANEPCSSQSLQSISAEVDSWFESKPPAFNPIHEEPRSRLEGRLLPEIWVLSPFHAVGLQYYHITKIILAMSTPILAASVYDHIRMGKRVEQIVRHHLLQVIALATSNSRGENTLFTARHSLSVWGGVFGDKEDQAMVRDFLDYVQQKTGWNTMLLRSSLGEQWAQDGETNG</sequence>
<dbReference type="GO" id="GO:0000981">
    <property type="term" value="F:DNA-binding transcription factor activity, RNA polymerase II-specific"/>
    <property type="evidence" value="ECO:0007669"/>
    <property type="project" value="InterPro"/>
</dbReference>
<evidence type="ECO:0000256" key="2">
    <source>
        <dbReference type="SAM" id="MobiDB-lite"/>
    </source>
</evidence>
<feature type="domain" description="Zn(2)-C6 fungal-type" evidence="3">
    <location>
        <begin position="16"/>
        <end position="46"/>
    </location>
</feature>
<evidence type="ECO:0000313" key="5">
    <source>
        <dbReference type="Proteomes" id="UP000717696"/>
    </source>
</evidence>
<evidence type="ECO:0000256" key="1">
    <source>
        <dbReference type="ARBA" id="ARBA00023242"/>
    </source>
</evidence>
<keyword evidence="1" id="KW-0539">Nucleus</keyword>
<feature type="region of interest" description="Disordered" evidence="2">
    <location>
        <begin position="143"/>
        <end position="169"/>
    </location>
</feature>
<dbReference type="PANTHER" id="PTHR37534:SF2">
    <property type="entry name" value="N-ACETYLTRANSFERASE DOMAIN-CONTAINING PROTEIN"/>
    <property type="match status" value="1"/>
</dbReference>
<feature type="region of interest" description="Disordered" evidence="2">
    <location>
        <begin position="101"/>
        <end position="131"/>
    </location>
</feature>
<dbReference type="InterPro" id="IPR036864">
    <property type="entry name" value="Zn2-C6_fun-type_DNA-bd_sf"/>
</dbReference>
<dbReference type="PANTHER" id="PTHR37534">
    <property type="entry name" value="TRANSCRIPTIONAL ACTIVATOR PROTEIN UGA3"/>
    <property type="match status" value="1"/>
</dbReference>
<dbReference type="CDD" id="cd00067">
    <property type="entry name" value="GAL4"/>
    <property type="match status" value="1"/>
</dbReference>